<comment type="caution">
    <text evidence="2">The sequence shown here is derived from an EMBL/GenBank/DDBJ whole genome shotgun (WGS) entry which is preliminary data.</text>
</comment>
<protein>
    <submittedName>
        <fullName evidence="2">Uncharacterized protein</fullName>
    </submittedName>
</protein>
<proteinExistence type="predicted"/>
<reference evidence="2 3" key="1">
    <citation type="submission" date="2022-12" db="EMBL/GenBank/DDBJ databases">
        <title>Chromosome-scale assembly of the Ensete ventricosum genome.</title>
        <authorList>
            <person name="Dussert Y."/>
            <person name="Stocks J."/>
            <person name="Wendawek A."/>
            <person name="Woldeyes F."/>
            <person name="Nichols R.A."/>
            <person name="Borrell J.S."/>
        </authorList>
    </citation>
    <scope>NUCLEOTIDE SEQUENCE [LARGE SCALE GENOMIC DNA]</scope>
    <source>
        <strain evidence="3">cv. Maze</strain>
        <tissue evidence="2">Seeds</tissue>
    </source>
</reference>
<accession>A0AAV8QU11</accession>
<organism evidence="2 3">
    <name type="scientific">Ensete ventricosum</name>
    <name type="common">Abyssinian banana</name>
    <name type="synonym">Musa ensete</name>
    <dbReference type="NCBI Taxonomy" id="4639"/>
    <lineage>
        <taxon>Eukaryota</taxon>
        <taxon>Viridiplantae</taxon>
        <taxon>Streptophyta</taxon>
        <taxon>Embryophyta</taxon>
        <taxon>Tracheophyta</taxon>
        <taxon>Spermatophyta</taxon>
        <taxon>Magnoliopsida</taxon>
        <taxon>Liliopsida</taxon>
        <taxon>Zingiberales</taxon>
        <taxon>Musaceae</taxon>
        <taxon>Ensete</taxon>
    </lineage>
</organism>
<evidence type="ECO:0000256" key="1">
    <source>
        <dbReference type="SAM" id="MobiDB-lite"/>
    </source>
</evidence>
<dbReference type="AlphaFoldDB" id="A0AAV8QU11"/>
<keyword evidence="3" id="KW-1185">Reference proteome</keyword>
<name>A0AAV8QU11_ENSVE</name>
<sequence>MGTASSNSHPCPKSSGETSSPSPQRPRLGRFPWRTADAAASSPSANGDSARYLSLTLRPRPFSPSPSHNPFSSLFPLSSQLSRFPDTILLLLPLSPVHCSPPPLFPVPSSFLHFIIALRPPSTSTAAFTILRPQQPPSPFSYSGPDSTLS</sequence>
<gene>
    <name evidence="2" type="ORF">OPV22_024290</name>
</gene>
<evidence type="ECO:0000313" key="3">
    <source>
        <dbReference type="Proteomes" id="UP001222027"/>
    </source>
</evidence>
<feature type="region of interest" description="Disordered" evidence="1">
    <location>
        <begin position="1"/>
        <end position="49"/>
    </location>
</feature>
<dbReference type="Proteomes" id="UP001222027">
    <property type="component" value="Unassembled WGS sequence"/>
</dbReference>
<evidence type="ECO:0000313" key="2">
    <source>
        <dbReference type="EMBL" id="KAJ8480563.1"/>
    </source>
</evidence>
<dbReference type="EMBL" id="JAQQAF010000006">
    <property type="protein sequence ID" value="KAJ8480563.1"/>
    <property type="molecule type" value="Genomic_DNA"/>
</dbReference>
<feature type="compositionally biased region" description="Polar residues" evidence="1">
    <location>
        <begin position="1"/>
        <end position="22"/>
    </location>
</feature>